<dbReference type="Pfam" id="PF00849">
    <property type="entry name" value="PseudoU_synth_2"/>
    <property type="match status" value="1"/>
</dbReference>
<keyword evidence="2" id="KW-0698">rRNA processing</keyword>
<dbReference type="EC" id="5.4.99.-" evidence="4"/>
<keyword evidence="3 4" id="KW-0413">Isomerase</keyword>
<dbReference type="InterPro" id="IPR020103">
    <property type="entry name" value="PsdUridine_synth_cat_dom_sf"/>
</dbReference>
<evidence type="ECO:0000256" key="1">
    <source>
        <dbReference type="ARBA" id="ARBA00008348"/>
    </source>
</evidence>
<organism evidence="7 8">
    <name type="scientific">Salinivibrio costicola</name>
    <name type="common">Vibrio costicola</name>
    <dbReference type="NCBI Taxonomy" id="51367"/>
    <lineage>
        <taxon>Bacteria</taxon>
        <taxon>Pseudomonadati</taxon>
        <taxon>Pseudomonadota</taxon>
        <taxon>Gammaproteobacteria</taxon>
        <taxon>Vibrionales</taxon>
        <taxon>Vibrionaceae</taxon>
        <taxon>Salinivibrio</taxon>
    </lineage>
</organism>
<reference evidence="7 8" key="1">
    <citation type="submission" date="2020-03" db="EMBL/GenBank/DDBJ databases">
        <title>Genome mining reveals the biosynthetic pathways of PHA and ectoines of the halophilic strain Salinivibrio costicola M318 isolated from fermented shrimp paste.</title>
        <authorList>
            <person name="Doan T.V."/>
            <person name="Tran L.T."/>
            <person name="Trieu T.A."/>
            <person name="Nguyen Q.V."/>
            <person name="Quach T.N."/>
            <person name="Phi T.Q."/>
            <person name="Kumar S."/>
        </authorList>
    </citation>
    <scope>NUCLEOTIDE SEQUENCE [LARGE SCALE GENOMIC DNA]</scope>
    <source>
        <strain evidence="7 8">M318</strain>
    </source>
</reference>
<dbReference type="PANTHER" id="PTHR47683">
    <property type="entry name" value="PSEUDOURIDINE SYNTHASE FAMILY PROTEIN-RELATED"/>
    <property type="match status" value="1"/>
</dbReference>
<evidence type="ECO:0000259" key="6">
    <source>
        <dbReference type="Pfam" id="PF00849"/>
    </source>
</evidence>
<feature type="region of interest" description="Disordered" evidence="5">
    <location>
        <begin position="1"/>
        <end position="33"/>
    </location>
</feature>
<evidence type="ECO:0000313" key="7">
    <source>
        <dbReference type="EMBL" id="QIR06566.1"/>
    </source>
</evidence>
<dbReference type="InterPro" id="IPR000748">
    <property type="entry name" value="PsdUridine_synth_RsuA/RluB/E/F"/>
</dbReference>
<dbReference type="EMBL" id="CP050266">
    <property type="protein sequence ID" value="QIR06566.1"/>
    <property type="molecule type" value="Genomic_DNA"/>
</dbReference>
<dbReference type="InterPro" id="IPR050343">
    <property type="entry name" value="RsuA_PseudoU_synthase"/>
</dbReference>
<dbReference type="InterPro" id="IPR042092">
    <property type="entry name" value="PsdUridine_s_RsuA/RluB/E/F_cat"/>
</dbReference>
<dbReference type="SUPFAM" id="SSF55120">
    <property type="entry name" value="Pseudouridine synthase"/>
    <property type="match status" value="1"/>
</dbReference>
<feature type="domain" description="Pseudouridine synthase RsuA/RluA-like" evidence="6">
    <location>
        <begin position="37"/>
        <end position="181"/>
    </location>
</feature>
<feature type="region of interest" description="Disordered" evidence="5">
    <location>
        <begin position="212"/>
        <end position="249"/>
    </location>
</feature>
<evidence type="ECO:0000256" key="5">
    <source>
        <dbReference type="SAM" id="MobiDB-lite"/>
    </source>
</evidence>
<sequence length="249" mass="27758">MTKKPRAKPASNTVLNTPKKALTAPPTQASPPRTTRVILVNKPYNMLTQFSGEPADSTLADIVSVKDVYPAGRLDKDSEGLLVLTNNGALQARLTQPSSKSAKTYWVQVEGEPSEEAIQALCDGVELKDGLTLPADVTKMAPPTVWERHPPVRYRANIPTTWLKVVLREGRNRQVRRMTAHIGHPTLRLIRAQLGPWQLEDLQPGQWREVAPPKGFEQFIPKPKGAKGKAPRRRTRSSKRAPSKKRNEY</sequence>
<dbReference type="InterPro" id="IPR018496">
    <property type="entry name" value="PsdUridine_synth_RsuA/RluB_CS"/>
</dbReference>
<accession>A0ABX6K4U7</accession>
<dbReference type="Gene3D" id="3.30.70.580">
    <property type="entry name" value="Pseudouridine synthase I, catalytic domain, N-terminal subdomain"/>
    <property type="match status" value="1"/>
</dbReference>
<comment type="similarity">
    <text evidence="1 4">Belongs to the pseudouridine synthase RsuA family.</text>
</comment>
<dbReference type="InterPro" id="IPR006145">
    <property type="entry name" value="PsdUridine_synth_RsuA/RluA"/>
</dbReference>
<dbReference type="NCBIfam" id="TIGR00093">
    <property type="entry name" value="pseudouridine synthase"/>
    <property type="match status" value="1"/>
</dbReference>
<gene>
    <name evidence="7" type="ORF">HBA18_09430</name>
</gene>
<dbReference type="Proteomes" id="UP000501408">
    <property type="component" value="Chromosome 1"/>
</dbReference>
<feature type="compositionally biased region" description="Basic residues" evidence="5">
    <location>
        <begin position="224"/>
        <end position="249"/>
    </location>
</feature>
<dbReference type="Gene3D" id="3.30.70.1560">
    <property type="entry name" value="Alpha-L RNA-binding motif"/>
    <property type="match status" value="1"/>
</dbReference>
<evidence type="ECO:0000313" key="8">
    <source>
        <dbReference type="Proteomes" id="UP000501408"/>
    </source>
</evidence>
<dbReference type="InterPro" id="IPR020094">
    <property type="entry name" value="TruA/RsuA/RluB/E/F_N"/>
</dbReference>
<dbReference type="PROSITE" id="PS01149">
    <property type="entry name" value="PSI_RSU"/>
    <property type="match status" value="1"/>
</dbReference>
<evidence type="ECO:0000256" key="2">
    <source>
        <dbReference type="ARBA" id="ARBA00022552"/>
    </source>
</evidence>
<keyword evidence="8" id="KW-1185">Reference proteome</keyword>
<proteinExistence type="inferred from homology"/>
<dbReference type="PANTHER" id="PTHR47683:SF2">
    <property type="entry name" value="RNA-BINDING S4 DOMAIN-CONTAINING PROTEIN"/>
    <property type="match status" value="1"/>
</dbReference>
<evidence type="ECO:0000256" key="4">
    <source>
        <dbReference type="RuleBase" id="RU003887"/>
    </source>
</evidence>
<evidence type="ECO:0000256" key="3">
    <source>
        <dbReference type="ARBA" id="ARBA00023235"/>
    </source>
</evidence>
<protein>
    <recommendedName>
        <fullName evidence="4">Pseudouridine synthase</fullName>
        <ecNumber evidence="4">5.4.99.-</ecNumber>
    </recommendedName>
</protein>
<name>A0ABX6K4U7_SALCS</name>